<sequence length="225" mass="24968">MRDDLVRMVAGEPVPAHMRNYAASSMSLSTKDGVFSAMAVYGFLTYHDGYVSIPNHELMLKFQDLLSKEDMGYVARLAQSSEEILAATLRCDYETVAERIAQAHDQEVPLLRYANEADLAALVNLVYLAARNRYYVRREEPAGRGVADIAFIPKNPADAKWRPFIVELKVDASAEDAVAQIREKKYGVLFKDTLVGDALAAVSPLAVGIAWDSKTKKHTCVIEKL</sequence>
<evidence type="ECO:0000313" key="2">
    <source>
        <dbReference type="Proteomes" id="UP000786989"/>
    </source>
</evidence>
<proteinExistence type="predicted"/>
<dbReference type="Pfam" id="PF08011">
    <property type="entry name" value="PDDEXK_9"/>
    <property type="match status" value="1"/>
</dbReference>
<accession>A0A9D2UWR7</accession>
<protein>
    <submittedName>
        <fullName evidence="1">PD-(D/E)XK nuclease domain-containing protein</fullName>
    </submittedName>
</protein>
<reference evidence="1" key="1">
    <citation type="journal article" date="2021" name="PeerJ">
        <title>Extensive microbial diversity within the chicken gut microbiome revealed by metagenomics and culture.</title>
        <authorList>
            <person name="Gilroy R."/>
            <person name="Ravi A."/>
            <person name="Getino M."/>
            <person name="Pursley I."/>
            <person name="Horton D.L."/>
            <person name="Alikhan N.F."/>
            <person name="Baker D."/>
            <person name="Gharbi K."/>
            <person name="Hall N."/>
            <person name="Watson M."/>
            <person name="Adriaenssens E.M."/>
            <person name="Foster-Nyarko E."/>
            <person name="Jarju S."/>
            <person name="Secka A."/>
            <person name="Antonio M."/>
            <person name="Oren A."/>
            <person name="Chaudhuri R.R."/>
            <person name="La Ragione R."/>
            <person name="Hildebrand F."/>
            <person name="Pallen M.J."/>
        </authorList>
    </citation>
    <scope>NUCLEOTIDE SEQUENCE</scope>
    <source>
        <strain evidence="1">ChiGjej6B6-11269</strain>
    </source>
</reference>
<gene>
    <name evidence="1" type="ORF">K8U77_04180</name>
</gene>
<comment type="caution">
    <text evidence="1">The sequence shown here is derived from an EMBL/GenBank/DDBJ whole genome shotgun (WGS) entry which is preliminary data.</text>
</comment>
<dbReference type="InterPro" id="IPR012547">
    <property type="entry name" value="PDDEXK_9"/>
</dbReference>
<name>A0A9D2UWR7_9ACTN</name>
<dbReference type="PANTHER" id="PTHR34825:SF1">
    <property type="entry name" value="AAA-ATPASE-LIKE DOMAIN-CONTAINING PROTEIN"/>
    <property type="match status" value="1"/>
</dbReference>
<dbReference type="PANTHER" id="PTHR34825">
    <property type="entry name" value="CONSERVED PROTEIN, WITH A WEAK D-GALACTARATE DEHYDRATASE/ALTRONATE HYDROLASE DOMAIN"/>
    <property type="match status" value="1"/>
</dbReference>
<dbReference type="Proteomes" id="UP000786989">
    <property type="component" value="Unassembled WGS sequence"/>
</dbReference>
<reference evidence="1" key="2">
    <citation type="submission" date="2021-09" db="EMBL/GenBank/DDBJ databases">
        <authorList>
            <person name="Gilroy R."/>
        </authorList>
    </citation>
    <scope>NUCLEOTIDE SEQUENCE</scope>
    <source>
        <strain evidence="1">ChiGjej6B6-11269</strain>
    </source>
</reference>
<evidence type="ECO:0000313" key="1">
    <source>
        <dbReference type="EMBL" id="HJF65300.1"/>
    </source>
</evidence>
<dbReference type="EMBL" id="DYWI01000069">
    <property type="protein sequence ID" value="HJF65300.1"/>
    <property type="molecule type" value="Genomic_DNA"/>
</dbReference>
<organism evidence="1 2">
    <name type="scientific">Slackia equolifaciens</name>
    <dbReference type="NCBI Taxonomy" id="498718"/>
    <lineage>
        <taxon>Bacteria</taxon>
        <taxon>Bacillati</taxon>
        <taxon>Actinomycetota</taxon>
        <taxon>Coriobacteriia</taxon>
        <taxon>Eggerthellales</taxon>
        <taxon>Eggerthellaceae</taxon>
        <taxon>Slackia</taxon>
    </lineage>
</organism>
<dbReference type="AlphaFoldDB" id="A0A9D2UWR7"/>